<organism evidence="11 12">
    <name type="scientific">Rubritalea profundi</name>
    <dbReference type="NCBI Taxonomy" id="1658618"/>
    <lineage>
        <taxon>Bacteria</taxon>
        <taxon>Pseudomonadati</taxon>
        <taxon>Verrucomicrobiota</taxon>
        <taxon>Verrucomicrobiia</taxon>
        <taxon>Verrucomicrobiales</taxon>
        <taxon>Rubritaleaceae</taxon>
        <taxon>Rubritalea</taxon>
    </lineage>
</organism>
<dbReference type="PANTHER" id="PTHR43727:SF2">
    <property type="entry name" value="GROUP IV DECARBOXYLASE"/>
    <property type="match status" value="1"/>
</dbReference>
<evidence type="ECO:0000256" key="3">
    <source>
        <dbReference type="ARBA" id="ARBA00022898"/>
    </source>
</evidence>
<dbReference type="InterPro" id="IPR000183">
    <property type="entry name" value="Orn/DAP/Arg_de-COase"/>
</dbReference>
<evidence type="ECO:0000256" key="2">
    <source>
        <dbReference type="ARBA" id="ARBA00022793"/>
    </source>
</evidence>
<feature type="binding site" evidence="5">
    <location>
        <position position="331"/>
    </location>
    <ligand>
        <name>substrate</name>
    </ligand>
</feature>
<dbReference type="NCBIfam" id="TIGR01048">
    <property type="entry name" value="lysA"/>
    <property type="match status" value="1"/>
</dbReference>
<dbReference type="PRINTS" id="PR01181">
    <property type="entry name" value="DAPDCRBXLASE"/>
</dbReference>
<gene>
    <name evidence="5" type="primary">lysA</name>
    <name evidence="11" type="ORF">BSZ32_16505</name>
</gene>
<dbReference type="OrthoDB" id="9802241at2"/>
<dbReference type="GO" id="GO:0008836">
    <property type="term" value="F:diaminopimelate decarboxylase activity"/>
    <property type="evidence" value="ECO:0007669"/>
    <property type="project" value="UniProtKB-UniRule"/>
</dbReference>
<feature type="binding site" evidence="5">
    <location>
        <begin position="288"/>
        <end position="291"/>
    </location>
    <ligand>
        <name>pyridoxal 5'-phosphate</name>
        <dbReference type="ChEBI" id="CHEBI:597326"/>
    </ligand>
</feature>
<evidence type="ECO:0000256" key="8">
    <source>
        <dbReference type="RuleBase" id="RU003738"/>
    </source>
</evidence>
<evidence type="ECO:0000256" key="7">
    <source>
        <dbReference type="PIRSR" id="PIRSR600183-50"/>
    </source>
</evidence>
<evidence type="ECO:0000256" key="6">
    <source>
        <dbReference type="NCBIfam" id="TIGR01048"/>
    </source>
</evidence>
<comment type="similarity">
    <text evidence="5">Belongs to the Orn/Lys/Arg decarboxylase class-II family. LysA subfamily.</text>
</comment>
<feature type="modified residue" description="N6-(pyridoxal phosphate)lysine" evidence="5 7">
    <location>
        <position position="60"/>
    </location>
</feature>
<dbReference type="PANTHER" id="PTHR43727">
    <property type="entry name" value="DIAMINOPIMELATE DECARBOXYLASE"/>
    <property type="match status" value="1"/>
</dbReference>
<evidence type="ECO:0000259" key="9">
    <source>
        <dbReference type="Pfam" id="PF00278"/>
    </source>
</evidence>
<dbReference type="Pfam" id="PF02784">
    <property type="entry name" value="Orn_Arg_deC_N"/>
    <property type="match status" value="1"/>
</dbReference>
<feature type="binding site" evidence="5">
    <location>
        <position position="238"/>
    </location>
    <ligand>
        <name>pyridoxal 5'-phosphate</name>
        <dbReference type="ChEBI" id="CHEBI:597326"/>
    </ligand>
</feature>
<feature type="binding site" evidence="5">
    <location>
        <position position="291"/>
    </location>
    <ligand>
        <name>substrate</name>
    </ligand>
</feature>
<reference evidence="11 12" key="1">
    <citation type="submission" date="2016-12" db="EMBL/GenBank/DDBJ databases">
        <title>Study of bacterial adaptation to deep sea.</title>
        <authorList>
            <person name="Song J."/>
            <person name="Yoshizawa S."/>
            <person name="Kogure K."/>
        </authorList>
    </citation>
    <scope>NUCLEOTIDE SEQUENCE [LARGE SCALE GENOMIC DNA]</scope>
    <source>
        <strain evidence="11 12">SAORIC-165</strain>
    </source>
</reference>
<evidence type="ECO:0000313" key="11">
    <source>
        <dbReference type="EMBL" id="PQJ29924.1"/>
    </source>
</evidence>
<keyword evidence="2 5" id="KW-0210">Decarboxylase</keyword>
<dbReference type="InterPro" id="IPR009006">
    <property type="entry name" value="Ala_racemase/Decarboxylase_C"/>
</dbReference>
<feature type="binding site" evidence="5">
    <location>
        <position position="388"/>
    </location>
    <ligand>
        <name>pyridoxal 5'-phosphate</name>
        <dbReference type="ChEBI" id="CHEBI:597326"/>
    </ligand>
</feature>
<dbReference type="Proteomes" id="UP000239907">
    <property type="component" value="Unassembled WGS sequence"/>
</dbReference>
<dbReference type="EMBL" id="MQWA01000001">
    <property type="protein sequence ID" value="PQJ29924.1"/>
    <property type="molecule type" value="Genomic_DNA"/>
</dbReference>
<dbReference type="UniPathway" id="UPA00034">
    <property type="reaction ID" value="UER00027"/>
</dbReference>
<name>A0A2S7U6C2_9BACT</name>
<keyword evidence="5" id="KW-0028">Amino-acid biosynthesis</keyword>
<dbReference type="InterPro" id="IPR029066">
    <property type="entry name" value="PLP-binding_barrel"/>
</dbReference>
<comment type="catalytic activity">
    <reaction evidence="5 8">
        <text>meso-2,6-diaminopimelate + H(+) = L-lysine + CO2</text>
        <dbReference type="Rhea" id="RHEA:15101"/>
        <dbReference type="ChEBI" id="CHEBI:15378"/>
        <dbReference type="ChEBI" id="CHEBI:16526"/>
        <dbReference type="ChEBI" id="CHEBI:32551"/>
        <dbReference type="ChEBI" id="CHEBI:57791"/>
        <dbReference type="EC" id="4.1.1.20"/>
    </reaction>
</comment>
<dbReference type="InterPro" id="IPR002986">
    <property type="entry name" value="DAP_deCOOHase_LysA"/>
</dbReference>
<dbReference type="Pfam" id="PF00278">
    <property type="entry name" value="Orn_DAP_Arg_deC"/>
    <property type="match status" value="1"/>
</dbReference>
<evidence type="ECO:0000256" key="4">
    <source>
        <dbReference type="ARBA" id="ARBA00023239"/>
    </source>
</evidence>
<dbReference type="CDD" id="cd06828">
    <property type="entry name" value="PLPDE_III_DapDC"/>
    <property type="match status" value="1"/>
</dbReference>
<dbReference type="FunFam" id="3.20.20.10:FF:000003">
    <property type="entry name" value="Diaminopimelate decarboxylase"/>
    <property type="match status" value="1"/>
</dbReference>
<feature type="domain" description="Orn/DAP/Arg decarboxylase 2 N-terminal" evidence="10">
    <location>
        <begin position="36"/>
        <end position="294"/>
    </location>
</feature>
<comment type="pathway">
    <text evidence="5 8">Amino-acid biosynthesis; L-lysine biosynthesis via DAP pathway; L-lysine from DL-2,6-diaminopimelate: step 1/1.</text>
</comment>
<protein>
    <recommendedName>
        <fullName evidence="5 6">Diaminopimelate decarboxylase</fullName>
        <shortName evidence="5">DAP decarboxylase</shortName>
        <shortName evidence="5">DAPDC</shortName>
        <ecNumber evidence="5 6">4.1.1.20</ecNumber>
    </recommendedName>
</protein>
<comment type="function">
    <text evidence="5">Specifically catalyzes the decarboxylation of meso-diaminopimelate (meso-DAP) to L-lysine.</text>
</comment>
<dbReference type="Gene3D" id="2.40.37.10">
    <property type="entry name" value="Lyase, Ornithine Decarboxylase, Chain A, domain 1"/>
    <property type="match status" value="1"/>
</dbReference>
<accession>A0A2S7U6C2</accession>
<keyword evidence="12" id="KW-1185">Reference proteome</keyword>
<dbReference type="EC" id="4.1.1.20" evidence="5 6"/>
<dbReference type="SUPFAM" id="SSF50621">
    <property type="entry name" value="Alanine racemase C-terminal domain-like"/>
    <property type="match status" value="1"/>
</dbReference>
<evidence type="ECO:0000256" key="1">
    <source>
        <dbReference type="ARBA" id="ARBA00001933"/>
    </source>
</evidence>
<feature type="domain" description="Orn/DAP/Arg decarboxylase 2 C-terminal" evidence="9">
    <location>
        <begin position="31"/>
        <end position="386"/>
    </location>
</feature>
<evidence type="ECO:0000256" key="5">
    <source>
        <dbReference type="HAMAP-Rule" id="MF_02120"/>
    </source>
</evidence>
<sequence>MHSFHYLNGSLHCEDVNLQQIAEEHGTPSYVYSTATLRDNYTRLDQALEGLDHGVEYAVKANSNLSVLKLLAELGSGFDIVSGGELQRVIAAGGDPAKCTFAGVGKTRPEIEYAIRQGIYCFNAESEAEVTFIDQVAGDLGLIAPVALRVNPNVDAKTHKYISTGKSENKFGVDFESIEAAYERASKLENITLRGLQMHIGSQLTDVKPFIEAAEKVAPLAAKLKELYDIEFFSVGGGVGIVYSPALASGTAEWWESHTEEARPLTPEKYAAGVIPFLKDLGLKILVEPGRYIAGNAGVLLTECLYEKKGAAKTFKIVDAGMNDLIRPALYEGHHEIVPIKEPTKVTAHIPMDVVGPICETGDFFCQNRDLPDFAEGEYIALLSAGAYGFVMASNYNTRGLPAEILIDGASSKVIRPRQTVEDILAAEIANL</sequence>
<keyword evidence="5 8" id="KW-0457">Lysine biosynthesis</keyword>
<keyword evidence="3 5" id="KW-0663">Pyridoxal phosphate</keyword>
<dbReference type="HAMAP" id="MF_02120">
    <property type="entry name" value="LysA"/>
    <property type="match status" value="1"/>
</dbReference>
<dbReference type="GO" id="GO:0009089">
    <property type="term" value="P:lysine biosynthetic process via diaminopimelate"/>
    <property type="evidence" value="ECO:0007669"/>
    <property type="project" value="UniProtKB-UniRule"/>
</dbReference>
<dbReference type="InterPro" id="IPR022643">
    <property type="entry name" value="De-COase2_C"/>
</dbReference>
<dbReference type="PRINTS" id="PR01179">
    <property type="entry name" value="ODADCRBXLASE"/>
</dbReference>
<feature type="binding site" evidence="5">
    <location>
        <position position="388"/>
    </location>
    <ligand>
        <name>substrate</name>
    </ligand>
</feature>
<dbReference type="SUPFAM" id="SSF51419">
    <property type="entry name" value="PLP-binding barrel"/>
    <property type="match status" value="1"/>
</dbReference>
<feature type="binding site" evidence="5">
    <location>
        <position position="360"/>
    </location>
    <ligand>
        <name>substrate</name>
    </ligand>
</feature>
<dbReference type="InterPro" id="IPR022653">
    <property type="entry name" value="De-COase2_pyr-phos_BS"/>
</dbReference>
<evidence type="ECO:0000313" key="12">
    <source>
        <dbReference type="Proteomes" id="UP000239907"/>
    </source>
</evidence>
<keyword evidence="4 5" id="KW-0456">Lyase</keyword>
<comment type="cofactor">
    <cofactor evidence="1 5 7 8">
        <name>pyridoxal 5'-phosphate</name>
        <dbReference type="ChEBI" id="CHEBI:597326"/>
    </cofactor>
</comment>
<comment type="caution">
    <text evidence="11">The sequence shown here is derived from an EMBL/GenBank/DDBJ whole genome shotgun (WGS) entry which is preliminary data.</text>
</comment>
<proteinExistence type="inferred from homology"/>
<dbReference type="InterPro" id="IPR022644">
    <property type="entry name" value="De-COase2_N"/>
</dbReference>
<feature type="binding site" evidence="5">
    <location>
        <position position="327"/>
    </location>
    <ligand>
        <name>substrate</name>
    </ligand>
</feature>
<dbReference type="Gene3D" id="3.20.20.10">
    <property type="entry name" value="Alanine racemase"/>
    <property type="match status" value="1"/>
</dbReference>
<comment type="subunit">
    <text evidence="5">Homodimer.</text>
</comment>
<evidence type="ECO:0000259" key="10">
    <source>
        <dbReference type="Pfam" id="PF02784"/>
    </source>
</evidence>
<dbReference type="AlphaFoldDB" id="A0A2S7U6C2"/>
<dbReference type="GO" id="GO:0030170">
    <property type="term" value="F:pyridoxal phosphate binding"/>
    <property type="evidence" value="ECO:0007669"/>
    <property type="project" value="UniProtKB-UniRule"/>
</dbReference>
<feature type="active site" description="Proton donor" evidence="7">
    <location>
        <position position="359"/>
    </location>
</feature>
<dbReference type="RefSeq" id="WP_105044438.1">
    <property type="nucleotide sequence ID" value="NZ_MQWA01000001.1"/>
</dbReference>
<dbReference type="PROSITE" id="PS00878">
    <property type="entry name" value="ODR_DC_2_1"/>
    <property type="match status" value="1"/>
</dbReference>